<protein>
    <submittedName>
        <fullName evidence="2">Putative secreted protein</fullName>
    </submittedName>
</protein>
<feature type="signal peptide" evidence="1">
    <location>
        <begin position="1"/>
        <end position="19"/>
    </location>
</feature>
<dbReference type="AlphaFoldDB" id="A0A0K8RM54"/>
<accession>A0A0K8RM54</accession>
<feature type="chain" id="PRO_5005518639" evidence="1">
    <location>
        <begin position="20"/>
        <end position="219"/>
    </location>
</feature>
<keyword evidence="1" id="KW-0732">Signal</keyword>
<proteinExistence type="evidence at transcript level"/>
<name>A0A0K8RM54_IXORI</name>
<evidence type="ECO:0000313" key="2">
    <source>
        <dbReference type="EMBL" id="JAA72182.1"/>
    </source>
</evidence>
<reference evidence="2" key="1">
    <citation type="submission" date="2012-12" db="EMBL/GenBank/DDBJ databases">
        <title>Identification and characterization of a phenylalanine ammonia-lyase gene family in Isatis indigotica Fort.</title>
        <authorList>
            <person name="Liu Q."/>
            <person name="Chen J."/>
            <person name="Zhou X."/>
            <person name="Di P."/>
            <person name="Xiao Y."/>
            <person name="Xuan H."/>
            <person name="Zhang L."/>
            <person name="Chen W."/>
        </authorList>
    </citation>
    <scope>NUCLEOTIDE SEQUENCE</scope>
    <source>
        <tissue evidence="2">Salivary gland</tissue>
    </source>
</reference>
<dbReference type="EMBL" id="GADI01001626">
    <property type="protein sequence ID" value="JAA72182.1"/>
    <property type="molecule type" value="mRNA"/>
</dbReference>
<sequence>MRVVIAALLSASFIFCTSAAVKKQKKTTPDAIVTVGYMLYGFEERDFEWESQFNSSLEEIHKKAEHWLRREIFMRLKLQTWNITQVDNGLSSKLDSLRIRDKPDDLVDPFKALQYVRQSAEVISNRPDIICLVTKKPLTFYKTGFGLYHPLCEVVVPLILTYNSTNIEETATRLGFLIRNTMNIDNYHTWYNVPKEEKKRRFNNCQVQRGLQKQKRWYL</sequence>
<evidence type="ECO:0000256" key="1">
    <source>
        <dbReference type="SAM" id="SignalP"/>
    </source>
</evidence>
<organism evidence="2">
    <name type="scientific">Ixodes ricinus</name>
    <name type="common">Common tick</name>
    <name type="synonym">Acarus ricinus</name>
    <dbReference type="NCBI Taxonomy" id="34613"/>
    <lineage>
        <taxon>Eukaryota</taxon>
        <taxon>Metazoa</taxon>
        <taxon>Ecdysozoa</taxon>
        <taxon>Arthropoda</taxon>
        <taxon>Chelicerata</taxon>
        <taxon>Arachnida</taxon>
        <taxon>Acari</taxon>
        <taxon>Parasitiformes</taxon>
        <taxon>Ixodida</taxon>
        <taxon>Ixodoidea</taxon>
        <taxon>Ixodidae</taxon>
        <taxon>Ixodinae</taxon>
        <taxon>Ixodes</taxon>
    </lineage>
</organism>